<organism evidence="2 3">
    <name type="scientific">Sinomicrobium oceani</name>
    <dbReference type="NCBI Taxonomy" id="1150368"/>
    <lineage>
        <taxon>Bacteria</taxon>
        <taxon>Pseudomonadati</taxon>
        <taxon>Bacteroidota</taxon>
        <taxon>Flavobacteriia</taxon>
        <taxon>Flavobacteriales</taxon>
        <taxon>Flavobacteriaceae</taxon>
        <taxon>Sinomicrobium</taxon>
    </lineage>
</organism>
<gene>
    <name evidence="2" type="ORF">SAMN02927921_00762</name>
</gene>
<keyword evidence="1" id="KW-0732">Signal</keyword>
<evidence type="ECO:0000313" key="3">
    <source>
        <dbReference type="Proteomes" id="UP000182248"/>
    </source>
</evidence>
<reference evidence="2 3" key="1">
    <citation type="submission" date="2016-11" db="EMBL/GenBank/DDBJ databases">
        <authorList>
            <person name="Jaros S."/>
            <person name="Januszkiewicz K."/>
            <person name="Wedrychowicz H."/>
        </authorList>
    </citation>
    <scope>NUCLEOTIDE SEQUENCE [LARGE SCALE GENOMIC DNA]</scope>
    <source>
        <strain evidence="2 3">CGMCC 1.12145</strain>
    </source>
</reference>
<feature type="signal peptide" evidence="1">
    <location>
        <begin position="1"/>
        <end position="19"/>
    </location>
</feature>
<evidence type="ECO:0000313" key="2">
    <source>
        <dbReference type="EMBL" id="SFW25708.1"/>
    </source>
</evidence>
<dbReference type="EMBL" id="FPJE01000003">
    <property type="protein sequence ID" value="SFW25708.1"/>
    <property type="molecule type" value="Genomic_DNA"/>
</dbReference>
<feature type="chain" id="PRO_5012295219" evidence="1">
    <location>
        <begin position="20"/>
        <end position="177"/>
    </location>
</feature>
<proteinExistence type="predicted"/>
<dbReference type="RefSeq" id="WP_072316037.1">
    <property type="nucleotide sequence ID" value="NZ_FPJE01000003.1"/>
</dbReference>
<keyword evidence="3" id="KW-1185">Reference proteome</keyword>
<protein>
    <submittedName>
        <fullName evidence="2">Uncharacterized protein</fullName>
    </submittedName>
</protein>
<sequence>MRKLVLAFSAMLVTIALKAQENYDEVTLNVKLSPIQTLVVNQNQKTVNLEYDSKEDYENGVSETKQDHLTVYSTGGYQVKVKSSGSQLIGTSKNLDASTVKIVASAGSNPANEAQYASSQSLSADDKVIVSSSTGGVDKNFNVTYVGAGADAYLNYYVAGQTPTVYTTSVTYTIVAQ</sequence>
<dbReference type="STRING" id="1150368.SAMN02927921_00762"/>
<dbReference type="AlphaFoldDB" id="A0A1K1MR88"/>
<dbReference type="Proteomes" id="UP000182248">
    <property type="component" value="Unassembled WGS sequence"/>
</dbReference>
<evidence type="ECO:0000256" key="1">
    <source>
        <dbReference type="SAM" id="SignalP"/>
    </source>
</evidence>
<dbReference type="OrthoDB" id="713374at2"/>
<name>A0A1K1MR88_9FLAO</name>
<accession>A0A1K1MR88</accession>